<keyword evidence="3" id="KW-1185">Reference proteome</keyword>
<proteinExistence type="predicted"/>
<reference evidence="2 3" key="1">
    <citation type="submission" date="2018-01" db="EMBL/GenBank/DDBJ databases">
        <title>Complete genome sequence of Bacteriovorax stolpii DSM12778.</title>
        <authorList>
            <person name="Tang B."/>
            <person name="Chang J."/>
        </authorList>
    </citation>
    <scope>NUCLEOTIDE SEQUENCE [LARGE SCALE GENOMIC DNA]</scope>
    <source>
        <strain evidence="2 3">DSM 12778</strain>
    </source>
</reference>
<dbReference type="PANTHER" id="PTHR43591">
    <property type="entry name" value="METHYLTRANSFERASE"/>
    <property type="match status" value="1"/>
</dbReference>
<dbReference type="CDD" id="cd02440">
    <property type="entry name" value="AdoMet_MTases"/>
    <property type="match status" value="1"/>
</dbReference>
<keyword evidence="2" id="KW-0808">Transferase</keyword>
<evidence type="ECO:0000313" key="3">
    <source>
        <dbReference type="Proteomes" id="UP000235584"/>
    </source>
</evidence>
<dbReference type="KEGG" id="bsto:C0V70_04170"/>
<keyword evidence="2" id="KW-0489">Methyltransferase</keyword>
<name>A0A2K9NP73_BACTC</name>
<dbReference type="PANTHER" id="PTHR43591:SF110">
    <property type="entry name" value="RHODANESE DOMAIN-CONTAINING PROTEIN"/>
    <property type="match status" value="1"/>
</dbReference>
<feature type="domain" description="Methyltransferase" evidence="1">
    <location>
        <begin position="180"/>
        <end position="274"/>
    </location>
</feature>
<gene>
    <name evidence="2" type="ORF">C0V70_04170</name>
</gene>
<dbReference type="GO" id="GO:0008168">
    <property type="term" value="F:methyltransferase activity"/>
    <property type="evidence" value="ECO:0007669"/>
    <property type="project" value="UniProtKB-KW"/>
</dbReference>
<organism evidence="2 3">
    <name type="scientific">Bacteriovorax stolpii</name>
    <name type="common">Bdellovibrio stolpii</name>
    <dbReference type="NCBI Taxonomy" id="960"/>
    <lineage>
        <taxon>Bacteria</taxon>
        <taxon>Pseudomonadati</taxon>
        <taxon>Bdellovibrionota</taxon>
        <taxon>Bacteriovoracia</taxon>
        <taxon>Bacteriovoracales</taxon>
        <taxon>Bacteriovoracaceae</taxon>
        <taxon>Bacteriovorax</taxon>
    </lineage>
</organism>
<dbReference type="EMBL" id="CP025704">
    <property type="protein sequence ID" value="AUN97319.1"/>
    <property type="molecule type" value="Genomic_DNA"/>
</dbReference>
<protein>
    <submittedName>
        <fullName evidence="2">SAM-dependent methyltransferase</fullName>
    </submittedName>
</protein>
<evidence type="ECO:0000259" key="1">
    <source>
        <dbReference type="Pfam" id="PF13649"/>
    </source>
</evidence>
<dbReference type="AlphaFoldDB" id="A0A2K9NP73"/>
<accession>A0A2K9NP73</accession>
<dbReference type="Pfam" id="PF13649">
    <property type="entry name" value="Methyltransf_25"/>
    <property type="match status" value="1"/>
</dbReference>
<dbReference type="Gene3D" id="3.40.50.150">
    <property type="entry name" value="Vaccinia Virus protein VP39"/>
    <property type="match status" value="1"/>
</dbReference>
<dbReference type="GO" id="GO:0032259">
    <property type="term" value="P:methylation"/>
    <property type="evidence" value="ECO:0007669"/>
    <property type="project" value="UniProtKB-KW"/>
</dbReference>
<dbReference type="RefSeq" id="WP_102242614.1">
    <property type="nucleotide sequence ID" value="NZ_CP025704.1"/>
</dbReference>
<dbReference type="SUPFAM" id="SSF53335">
    <property type="entry name" value="S-adenosyl-L-methionine-dependent methyltransferases"/>
    <property type="match status" value="1"/>
</dbReference>
<dbReference type="Proteomes" id="UP000235584">
    <property type="component" value="Chromosome"/>
</dbReference>
<evidence type="ECO:0000313" key="2">
    <source>
        <dbReference type="EMBL" id="AUN97319.1"/>
    </source>
</evidence>
<sequence length="341" mass="39965">MMNKEKVFLNSLVTLNFSKSFLYMSEYKMLYHLNRMMEPFVKAPKKEDDPALIKLMREKVLDLYLQDANNVLKGYYPKDLLLKFDPKNHLLRLPKLLMDSVSISRRRKTGKTKDLDAEIEAPDYLKRNYHFQTDGYFSDHSASLYEHQVEILFNGTAQAMRRMLIGHLKKRFPEKKFFKVLEVAAGTGAMSGDFVKSFDFNELIITDISEQYLNLAKEKITDSRVSFNVACAEELPFKDGQFDLVYSVFLFHEIPRQVRDEVFRESFRVLKSGGVVALCDSIQMDDDSRLNEVLDNFPRDYHEPFYRDYTKWDVSEALAKNNFKDISSEFHLLSKYFSAVK</sequence>
<dbReference type="InterPro" id="IPR029063">
    <property type="entry name" value="SAM-dependent_MTases_sf"/>
</dbReference>
<dbReference type="InterPro" id="IPR041698">
    <property type="entry name" value="Methyltransf_25"/>
</dbReference>